<feature type="chain" id="PRO_5039925570" evidence="2">
    <location>
        <begin position="23"/>
        <end position="440"/>
    </location>
</feature>
<evidence type="ECO:0000259" key="3">
    <source>
        <dbReference type="PROSITE" id="PS50234"/>
    </source>
</evidence>
<reference evidence="4" key="1">
    <citation type="journal article" date="2021" name="Sci. Rep.">
        <title>Diploid genomic architecture of Nitzschia inconspicua, an elite biomass production diatom.</title>
        <authorList>
            <person name="Oliver A."/>
            <person name="Podell S."/>
            <person name="Pinowska A."/>
            <person name="Traller J.C."/>
            <person name="Smith S.R."/>
            <person name="McClure R."/>
            <person name="Beliaev A."/>
            <person name="Bohutskyi P."/>
            <person name="Hill E.A."/>
            <person name="Rabines A."/>
            <person name="Zheng H."/>
            <person name="Allen L.Z."/>
            <person name="Kuo A."/>
            <person name="Grigoriev I.V."/>
            <person name="Allen A.E."/>
            <person name="Hazlebeck D."/>
            <person name="Allen E.E."/>
        </authorList>
    </citation>
    <scope>NUCLEOTIDE SEQUENCE</scope>
    <source>
        <strain evidence="4">Hildebrandi</strain>
    </source>
</reference>
<name>A0A9K3M5J4_9STRA</name>
<proteinExistence type="predicted"/>
<accession>A0A9K3M5J4</accession>
<evidence type="ECO:0000256" key="1">
    <source>
        <dbReference type="SAM" id="MobiDB-lite"/>
    </source>
</evidence>
<sequence>MRVYRVAFSLVVFSLCVGTEFASETNLDFRSNGNGTQNSISTHSLVKSSRGLRQKQSSSKSSKSFKSTKKSKKNNNNVDKKTLPPPAEGMSCESEAILSTGAVLSVNLDLSGIEPLDPAPLNRNSIRRALQDDVSQIGMVHISEGAKSTKFAHFTYLIDIAQAKVAFDVSLVSFAETATTRIELADPADPRVDAAILNLMFDYGTNFQNGLLEAISQVEKSKTNNPDVSETYIVFLTDGEDMNGFLAENIIPRLSTLGTKVFAFAIGDNSNCSPELLKLTKSTGTTCKKVEEVTELENVLEQVFLSPRAIESLTLCFFPQVVVTVDGVDIDSRTEPSIPPGGVLPDKAPITVMAAPSNLIPKVLVANPPESIEASIFNIAAEGNATIIDRVTNDTVVAFANGHHRLLQGRRTVSTPFEICLSGTSRTDVARCCVNVTAPA</sequence>
<dbReference type="Pfam" id="PF00092">
    <property type="entry name" value="VWA"/>
    <property type="match status" value="1"/>
</dbReference>
<dbReference type="AlphaFoldDB" id="A0A9K3M5J4"/>
<evidence type="ECO:0000313" key="4">
    <source>
        <dbReference type="EMBL" id="KAG7373560.1"/>
    </source>
</evidence>
<dbReference type="Proteomes" id="UP000693970">
    <property type="component" value="Unassembled WGS sequence"/>
</dbReference>
<feature type="region of interest" description="Disordered" evidence="1">
    <location>
        <begin position="27"/>
        <end position="90"/>
    </location>
</feature>
<protein>
    <submittedName>
        <fullName evidence="4">von Willebrand factor type A domain containing protein</fullName>
    </submittedName>
</protein>
<keyword evidence="2" id="KW-0732">Signal</keyword>
<comment type="caution">
    <text evidence="4">The sequence shown here is derived from an EMBL/GenBank/DDBJ whole genome shotgun (WGS) entry which is preliminary data.</text>
</comment>
<reference evidence="4" key="2">
    <citation type="submission" date="2021-04" db="EMBL/GenBank/DDBJ databases">
        <authorList>
            <person name="Podell S."/>
        </authorList>
    </citation>
    <scope>NUCLEOTIDE SEQUENCE</scope>
    <source>
        <strain evidence="4">Hildebrandi</strain>
    </source>
</reference>
<feature type="compositionally biased region" description="Low complexity" evidence="1">
    <location>
        <begin position="55"/>
        <end position="65"/>
    </location>
</feature>
<keyword evidence="5" id="KW-1185">Reference proteome</keyword>
<evidence type="ECO:0000313" key="5">
    <source>
        <dbReference type="Proteomes" id="UP000693970"/>
    </source>
</evidence>
<dbReference type="PROSITE" id="PS50234">
    <property type="entry name" value="VWFA"/>
    <property type="match status" value="1"/>
</dbReference>
<dbReference type="CDD" id="cd00198">
    <property type="entry name" value="vWFA"/>
    <property type="match status" value="1"/>
</dbReference>
<dbReference type="InterPro" id="IPR002035">
    <property type="entry name" value="VWF_A"/>
</dbReference>
<feature type="signal peptide" evidence="2">
    <location>
        <begin position="1"/>
        <end position="22"/>
    </location>
</feature>
<organism evidence="4 5">
    <name type="scientific">Nitzschia inconspicua</name>
    <dbReference type="NCBI Taxonomy" id="303405"/>
    <lineage>
        <taxon>Eukaryota</taxon>
        <taxon>Sar</taxon>
        <taxon>Stramenopiles</taxon>
        <taxon>Ochrophyta</taxon>
        <taxon>Bacillariophyta</taxon>
        <taxon>Bacillariophyceae</taxon>
        <taxon>Bacillariophycidae</taxon>
        <taxon>Bacillariales</taxon>
        <taxon>Bacillariaceae</taxon>
        <taxon>Nitzschia</taxon>
    </lineage>
</organism>
<feature type="domain" description="VWFA" evidence="3">
    <location>
        <begin position="204"/>
        <end position="303"/>
    </location>
</feature>
<dbReference type="EMBL" id="JAGRRH010000002">
    <property type="protein sequence ID" value="KAG7373560.1"/>
    <property type="molecule type" value="Genomic_DNA"/>
</dbReference>
<gene>
    <name evidence="4" type="ORF">IV203_034284</name>
</gene>
<feature type="compositionally biased region" description="Polar residues" evidence="1">
    <location>
        <begin position="27"/>
        <end position="47"/>
    </location>
</feature>
<evidence type="ECO:0000256" key="2">
    <source>
        <dbReference type="SAM" id="SignalP"/>
    </source>
</evidence>